<dbReference type="EMBL" id="KZ992458">
    <property type="protein sequence ID" value="RKP10341.1"/>
    <property type="molecule type" value="Genomic_DNA"/>
</dbReference>
<dbReference type="SMART" id="SM01155">
    <property type="entry name" value="DUF1713"/>
    <property type="match status" value="1"/>
</dbReference>
<organism evidence="6 7">
    <name type="scientific">Thamnocephalis sphaerospora</name>
    <dbReference type="NCBI Taxonomy" id="78915"/>
    <lineage>
        <taxon>Eukaryota</taxon>
        <taxon>Fungi</taxon>
        <taxon>Fungi incertae sedis</taxon>
        <taxon>Zoopagomycota</taxon>
        <taxon>Zoopagomycotina</taxon>
        <taxon>Zoopagomycetes</taxon>
        <taxon>Zoopagales</taxon>
        <taxon>Sigmoideomycetaceae</taxon>
        <taxon>Thamnocephalis</taxon>
    </lineage>
</organism>
<dbReference type="CDD" id="cd23699">
    <property type="entry name" value="At5g63150_CTD"/>
    <property type="match status" value="1"/>
</dbReference>
<protein>
    <recommendedName>
        <fullName evidence="4">Small ribosomal subunit protein mS38</fullName>
    </recommendedName>
</protein>
<dbReference type="GO" id="GO:0005739">
    <property type="term" value="C:mitochondrion"/>
    <property type="evidence" value="ECO:0007669"/>
    <property type="project" value="UniProtKB-SubCell"/>
</dbReference>
<accession>A0A4P9XXE9</accession>
<evidence type="ECO:0000256" key="4">
    <source>
        <dbReference type="ARBA" id="ARBA00035682"/>
    </source>
</evidence>
<dbReference type="STRING" id="78915.A0A4P9XXE9"/>
<dbReference type="PANTHER" id="PTHR32035">
    <property type="entry name" value="AURORA KINASE A-INTERACTING PROTEIN"/>
    <property type="match status" value="1"/>
</dbReference>
<dbReference type="Proteomes" id="UP000271241">
    <property type="component" value="Unassembled WGS sequence"/>
</dbReference>
<name>A0A4P9XXE9_9FUNG</name>
<gene>
    <name evidence="6" type="ORF">THASP1DRAFT_27892</name>
</gene>
<keyword evidence="7" id="KW-1185">Reference proteome</keyword>
<sequence length="155" mass="17651">MPYPPVLGELSRASAAESRAVAQDSFYALHRPLLAYRPVAPRSIFVEEEPCHESAKANDVHTHQQLPFQLTSSTKAKSAAAHVLPITSEELVWYMSRAESNQLVDEFLHAGEKAVENAPMYATSIKRKRKLKMNKHKHRKLRKRTRALRKRLGKI</sequence>
<dbReference type="Pfam" id="PF08213">
    <property type="entry name" value="COX24_C"/>
    <property type="match status" value="1"/>
</dbReference>
<evidence type="ECO:0000259" key="5">
    <source>
        <dbReference type="SMART" id="SM01155"/>
    </source>
</evidence>
<feature type="domain" description="Ribosomal protein mS38 C-terminal" evidence="5">
    <location>
        <begin position="121"/>
        <end position="154"/>
    </location>
</feature>
<proteinExistence type="inferred from homology"/>
<dbReference type="AlphaFoldDB" id="A0A4P9XXE9"/>
<keyword evidence="2" id="KW-0496">Mitochondrion</keyword>
<evidence type="ECO:0000313" key="6">
    <source>
        <dbReference type="EMBL" id="RKP10341.1"/>
    </source>
</evidence>
<comment type="subcellular location">
    <subcellularLocation>
        <location evidence="1">Mitochondrion</location>
    </subcellularLocation>
</comment>
<dbReference type="InterPro" id="IPR013177">
    <property type="entry name" value="Ribosomal_mS38_C"/>
</dbReference>
<evidence type="ECO:0000256" key="2">
    <source>
        <dbReference type="ARBA" id="ARBA00023128"/>
    </source>
</evidence>
<comment type="similarity">
    <text evidence="3">Belongs to the mitochondrion-specific ribosomal protein mS38 family.</text>
</comment>
<dbReference type="PANTHER" id="PTHR32035:SF3">
    <property type="entry name" value="SMALL RIBOSOMAL SUBUNIT PROTEIN MS38"/>
    <property type="match status" value="1"/>
</dbReference>
<reference evidence="7" key="1">
    <citation type="journal article" date="2018" name="Nat. Microbiol.">
        <title>Leveraging single-cell genomics to expand the fungal tree of life.</title>
        <authorList>
            <person name="Ahrendt S.R."/>
            <person name="Quandt C.A."/>
            <person name="Ciobanu D."/>
            <person name="Clum A."/>
            <person name="Salamov A."/>
            <person name="Andreopoulos B."/>
            <person name="Cheng J.F."/>
            <person name="Woyke T."/>
            <person name="Pelin A."/>
            <person name="Henrissat B."/>
            <person name="Reynolds N.K."/>
            <person name="Benny G.L."/>
            <person name="Smith M.E."/>
            <person name="James T.Y."/>
            <person name="Grigoriev I.V."/>
        </authorList>
    </citation>
    <scope>NUCLEOTIDE SEQUENCE [LARGE SCALE GENOMIC DNA]</scope>
    <source>
        <strain evidence="7">RSA 1356</strain>
    </source>
</reference>
<evidence type="ECO:0000256" key="1">
    <source>
        <dbReference type="ARBA" id="ARBA00004173"/>
    </source>
</evidence>
<evidence type="ECO:0000313" key="7">
    <source>
        <dbReference type="Proteomes" id="UP000271241"/>
    </source>
</evidence>
<evidence type="ECO:0000256" key="3">
    <source>
        <dbReference type="ARBA" id="ARBA00035647"/>
    </source>
</evidence>